<dbReference type="AlphaFoldDB" id="A0A166JWX5"/>
<reference evidence="1 2" key="1">
    <citation type="journal article" date="2016" name="Mol. Biol. Evol.">
        <title>Comparative Genomics of Early-Diverging Mushroom-Forming Fungi Provides Insights into the Origins of Lignocellulose Decay Capabilities.</title>
        <authorList>
            <person name="Nagy L.G."/>
            <person name="Riley R."/>
            <person name="Tritt A."/>
            <person name="Adam C."/>
            <person name="Daum C."/>
            <person name="Floudas D."/>
            <person name="Sun H."/>
            <person name="Yadav J.S."/>
            <person name="Pangilinan J."/>
            <person name="Larsson K.H."/>
            <person name="Matsuura K."/>
            <person name="Barry K."/>
            <person name="Labutti K."/>
            <person name="Kuo R."/>
            <person name="Ohm R.A."/>
            <person name="Bhattacharya S.S."/>
            <person name="Shirouzu T."/>
            <person name="Yoshinaga Y."/>
            <person name="Martin F.M."/>
            <person name="Grigoriev I.V."/>
            <person name="Hibbett D.S."/>
        </authorList>
    </citation>
    <scope>NUCLEOTIDE SEQUENCE [LARGE SCALE GENOMIC DNA]</scope>
    <source>
        <strain evidence="1 2">CBS 109695</strain>
    </source>
</reference>
<keyword evidence="2" id="KW-1185">Reference proteome</keyword>
<protein>
    <submittedName>
        <fullName evidence="1">Uncharacterized protein</fullName>
    </submittedName>
</protein>
<evidence type="ECO:0000313" key="2">
    <source>
        <dbReference type="Proteomes" id="UP000076532"/>
    </source>
</evidence>
<sequence>RLPRALGKPQSVLVSRAALDAAHPELAGVPTEYIRKGLALTGADMLAAVKNTHVQAPTSALPRSLEIEAEAANAPTHMLAVYAHPSTSTAASTTKVTLYPAHDLVFAAHCAHLPAFPVSPVASTSTSTSTKTVPVVPLALPAPGAFPALQSYLYTQRADHLFAAFLPSLPASASMEVPKLAAHLASTAPRAELQQRAALVHGVWANACALGVQDD</sequence>
<evidence type="ECO:0000313" key="1">
    <source>
        <dbReference type="EMBL" id="KZP21300.1"/>
    </source>
</evidence>
<dbReference type="Proteomes" id="UP000076532">
    <property type="component" value="Unassembled WGS sequence"/>
</dbReference>
<organism evidence="1 2">
    <name type="scientific">Athelia psychrophila</name>
    <dbReference type="NCBI Taxonomy" id="1759441"/>
    <lineage>
        <taxon>Eukaryota</taxon>
        <taxon>Fungi</taxon>
        <taxon>Dikarya</taxon>
        <taxon>Basidiomycota</taxon>
        <taxon>Agaricomycotina</taxon>
        <taxon>Agaricomycetes</taxon>
        <taxon>Agaricomycetidae</taxon>
        <taxon>Atheliales</taxon>
        <taxon>Atheliaceae</taxon>
        <taxon>Athelia</taxon>
    </lineage>
</organism>
<dbReference type="OrthoDB" id="2570975at2759"/>
<gene>
    <name evidence="1" type="ORF">FIBSPDRAFT_698009</name>
</gene>
<name>A0A166JWX5_9AGAM</name>
<proteinExistence type="predicted"/>
<dbReference type="EMBL" id="KV417548">
    <property type="protein sequence ID" value="KZP21300.1"/>
    <property type="molecule type" value="Genomic_DNA"/>
</dbReference>
<accession>A0A166JWX5</accession>
<feature type="non-terminal residue" evidence="1">
    <location>
        <position position="1"/>
    </location>
</feature>
<feature type="non-terminal residue" evidence="1">
    <location>
        <position position="215"/>
    </location>
</feature>